<feature type="transmembrane region" description="Helical" evidence="1">
    <location>
        <begin position="30"/>
        <end position="50"/>
    </location>
</feature>
<dbReference type="AlphaFoldDB" id="A0AAU7F5N4"/>
<sequence>MISILIAKLIAGPVVIAATSLAGQRWGQQMAGVLAGLPSLALLIIGVIWLEQGADFIQDVIEYAPIGLFANTVYILLLACASRFFKVSGTILLALLGYFLMAVVLVKIDAQQIQYGGIYSIAFLGIAYKAIPKQNKLPITSSLPKVELFARMALAASLIMVLSLTAPVLGTGYSGIFTGFPVASLILPAFTFALYGRTALLHQLRGFVLGLMGFALCFLLWPLGIPHLGFAALIPALLAAVLCTASLHFLSQRRAC</sequence>
<dbReference type="KEGG" id="cmav:ABHF33_12990"/>
<feature type="transmembrane region" description="Helical" evidence="1">
    <location>
        <begin position="112"/>
        <end position="131"/>
    </location>
</feature>
<proteinExistence type="predicted"/>
<dbReference type="EMBL" id="CP157355">
    <property type="protein sequence ID" value="XBL99974.1"/>
    <property type="molecule type" value="Genomic_DNA"/>
</dbReference>
<feature type="transmembrane region" description="Helical" evidence="1">
    <location>
        <begin position="6"/>
        <end position="23"/>
    </location>
</feature>
<feature type="transmembrane region" description="Helical" evidence="1">
    <location>
        <begin position="230"/>
        <end position="250"/>
    </location>
</feature>
<reference evidence="2" key="1">
    <citation type="submission" date="2024-05" db="EMBL/GenBank/DDBJ databases">
        <authorList>
            <person name="Yang L."/>
            <person name="Pan L."/>
        </authorList>
    </citation>
    <scope>NUCLEOTIDE SEQUENCE</scope>
    <source>
        <strain evidence="2">FCG-7</strain>
    </source>
</reference>
<feature type="transmembrane region" description="Helical" evidence="1">
    <location>
        <begin position="87"/>
        <end position="106"/>
    </location>
</feature>
<feature type="transmembrane region" description="Helical" evidence="1">
    <location>
        <begin position="176"/>
        <end position="195"/>
    </location>
</feature>
<evidence type="ECO:0000313" key="2">
    <source>
        <dbReference type="EMBL" id="XBL99974.1"/>
    </source>
</evidence>
<evidence type="ECO:0000256" key="1">
    <source>
        <dbReference type="SAM" id="Phobius"/>
    </source>
</evidence>
<keyword evidence="1" id="KW-0812">Transmembrane</keyword>
<keyword evidence="1" id="KW-1133">Transmembrane helix</keyword>
<accession>A0AAU7F5N4</accession>
<protein>
    <submittedName>
        <fullName evidence="2">Uncharacterized protein</fullName>
    </submittedName>
</protein>
<organism evidence="2">
    <name type="scientific">Chitinibacter mangrovi</name>
    <dbReference type="NCBI Taxonomy" id="3153927"/>
    <lineage>
        <taxon>Bacteria</taxon>
        <taxon>Pseudomonadati</taxon>
        <taxon>Pseudomonadota</taxon>
        <taxon>Betaproteobacteria</taxon>
        <taxon>Neisseriales</taxon>
        <taxon>Chitinibacteraceae</taxon>
        <taxon>Chitinibacter</taxon>
    </lineage>
</organism>
<gene>
    <name evidence="2" type="ORF">ABHF33_12990</name>
</gene>
<dbReference type="RefSeq" id="WP_348944347.1">
    <property type="nucleotide sequence ID" value="NZ_CP157355.1"/>
</dbReference>
<feature type="transmembrane region" description="Helical" evidence="1">
    <location>
        <begin position="62"/>
        <end position="80"/>
    </location>
</feature>
<feature type="transmembrane region" description="Helical" evidence="1">
    <location>
        <begin position="152"/>
        <end position="170"/>
    </location>
</feature>
<keyword evidence="1" id="KW-0472">Membrane</keyword>
<name>A0AAU7F5N4_9NEIS</name>
<feature type="transmembrane region" description="Helical" evidence="1">
    <location>
        <begin position="207"/>
        <end position="224"/>
    </location>
</feature>